<dbReference type="STRING" id="933084.A0A067P8I9"/>
<dbReference type="SUPFAM" id="SSF52047">
    <property type="entry name" value="RNI-like"/>
    <property type="match status" value="1"/>
</dbReference>
<dbReference type="Proteomes" id="UP000027265">
    <property type="component" value="Unassembled WGS sequence"/>
</dbReference>
<feature type="region of interest" description="Disordered" evidence="1">
    <location>
        <begin position="326"/>
        <end position="350"/>
    </location>
</feature>
<feature type="compositionally biased region" description="Low complexity" evidence="1">
    <location>
        <begin position="328"/>
        <end position="341"/>
    </location>
</feature>
<organism evidence="2 3">
    <name type="scientific">Jaapia argillacea MUCL 33604</name>
    <dbReference type="NCBI Taxonomy" id="933084"/>
    <lineage>
        <taxon>Eukaryota</taxon>
        <taxon>Fungi</taxon>
        <taxon>Dikarya</taxon>
        <taxon>Basidiomycota</taxon>
        <taxon>Agaricomycotina</taxon>
        <taxon>Agaricomycetes</taxon>
        <taxon>Agaricomycetidae</taxon>
        <taxon>Jaapiales</taxon>
        <taxon>Jaapiaceae</taxon>
        <taxon>Jaapia</taxon>
    </lineage>
</organism>
<evidence type="ECO:0000313" key="2">
    <source>
        <dbReference type="EMBL" id="KDQ51223.1"/>
    </source>
</evidence>
<evidence type="ECO:0000256" key="1">
    <source>
        <dbReference type="SAM" id="MobiDB-lite"/>
    </source>
</evidence>
<gene>
    <name evidence="2" type="ORF">JAAARDRAFT_211195</name>
</gene>
<dbReference type="EMBL" id="KL197750">
    <property type="protein sequence ID" value="KDQ51223.1"/>
    <property type="molecule type" value="Genomic_DNA"/>
</dbReference>
<protein>
    <submittedName>
        <fullName evidence="2">Uncharacterized protein</fullName>
    </submittedName>
</protein>
<proteinExistence type="predicted"/>
<keyword evidence="3" id="KW-1185">Reference proteome</keyword>
<reference evidence="3" key="1">
    <citation type="journal article" date="2014" name="Proc. Natl. Acad. Sci. U.S.A.">
        <title>Extensive sampling of basidiomycete genomes demonstrates inadequacy of the white-rot/brown-rot paradigm for wood decay fungi.</title>
        <authorList>
            <person name="Riley R."/>
            <person name="Salamov A.A."/>
            <person name="Brown D.W."/>
            <person name="Nagy L.G."/>
            <person name="Floudas D."/>
            <person name="Held B.W."/>
            <person name="Levasseur A."/>
            <person name="Lombard V."/>
            <person name="Morin E."/>
            <person name="Otillar R."/>
            <person name="Lindquist E.A."/>
            <person name="Sun H."/>
            <person name="LaButti K.M."/>
            <person name="Schmutz J."/>
            <person name="Jabbour D."/>
            <person name="Luo H."/>
            <person name="Baker S.E."/>
            <person name="Pisabarro A.G."/>
            <person name="Walton J.D."/>
            <person name="Blanchette R.A."/>
            <person name="Henrissat B."/>
            <person name="Martin F."/>
            <person name="Cullen D."/>
            <person name="Hibbett D.S."/>
            <person name="Grigoriev I.V."/>
        </authorList>
    </citation>
    <scope>NUCLEOTIDE SEQUENCE [LARGE SCALE GENOMIC DNA]</scope>
    <source>
        <strain evidence="3">MUCL 33604</strain>
    </source>
</reference>
<accession>A0A067P8I9</accession>
<evidence type="ECO:0000313" key="3">
    <source>
        <dbReference type="Proteomes" id="UP000027265"/>
    </source>
</evidence>
<name>A0A067P8I9_9AGAM</name>
<dbReference type="AlphaFoldDB" id="A0A067P8I9"/>
<sequence>MNSPYTHTRSPRIALDRCPPEICGQIFTLACNDEGSTARALSLVSRYIHDVSDPVRYQSIAAAGLEQMLAFITRLEARAPEKRFVRNLYLCSFPSPKRPSVYTRDGEESDGTQRFRGVMKRKVPSVAKIQESRKQHLARLFPSGEIFQATLNAIIRILSLSSNTLETLALIMPQSTHFLLPPSISLPSLIELSIYSMCSGHTSWNPSTPNPLPSLRRLHLAGRYFSESQIISLAHNAPALIHLRLSGMEDNIFLRFALNHLLGSKESDWDTDSDSEWGPSSSPSCRHMYHRSLKNVLVQTRPPTMFGCSHAARTYHAALTSLQSLQVETSSSSPGETSSESKAGPDIQEEVERVTFLKPGKRDKPDAYALEAKTFWLARLAGGMGCWDMSRRINVEELVTSAAKITVF</sequence>
<dbReference type="InParanoid" id="A0A067P8I9"/>
<dbReference type="HOGENOM" id="CLU_041942_1_0_1"/>
<dbReference type="OrthoDB" id="3256367at2759"/>